<evidence type="ECO:0000313" key="2">
    <source>
        <dbReference type="EMBL" id="MDR5654041.1"/>
    </source>
</evidence>
<comment type="caution">
    <text evidence="2">The sequence shown here is derived from an EMBL/GenBank/DDBJ whole genome shotgun (WGS) entry which is preliminary data.</text>
</comment>
<dbReference type="PANTHER" id="PTHR38030:SF2">
    <property type="entry name" value="PROTOPORPHYRINOGEN IX DEHYDROGENASE [QUINONE]"/>
    <property type="match status" value="1"/>
</dbReference>
<reference evidence="2 3" key="1">
    <citation type="submission" date="2023-09" db="EMBL/GenBank/DDBJ databases">
        <title>Xinfangfangia sedmenti sp. nov., isolated the sedment.</title>
        <authorList>
            <person name="Xu L."/>
        </authorList>
    </citation>
    <scope>NUCLEOTIDE SEQUENCE [LARGE SCALE GENOMIC DNA]</scope>
    <source>
        <strain evidence="2 3">LG-4</strain>
    </source>
</reference>
<dbReference type="Proteomes" id="UP001247754">
    <property type="component" value="Unassembled WGS sequence"/>
</dbReference>
<dbReference type="SUPFAM" id="SSF52218">
    <property type="entry name" value="Flavoproteins"/>
    <property type="match status" value="1"/>
</dbReference>
<dbReference type="RefSeq" id="WP_310458214.1">
    <property type="nucleotide sequence ID" value="NZ_JAVKPH010000020.1"/>
</dbReference>
<evidence type="ECO:0000259" key="1">
    <source>
        <dbReference type="Pfam" id="PF12724"/>
    </source>
</evidence>
<evidence type="ECO:0000313" key="3">
    <source>
        <dbReference type="Proteomes" id="UP001247754"/>
    </source>
</evidence>
<accession>A0ABU1FAY2</accession>
<keyword evidence="3" id="KW-1185">Reference proteome</keyword>
<protein>
    <submittedName>
        <fullName evidence="2">Flavodoxin domain-containing protein</fullName>
    </submittedName>
</protein>
<sequence length="181" mass="19153">MKFVIVYGTTEGQTRRIARFCADRLADAGHAVELLPAAEAGDLELSRFDGAVLAGSLHIGAFQKELAAFATARAAALRAMPTLFLAVSLAAAGQDAGDWAGLRACVERFSAASGWVPGQVAHVAGAFRFTQYDFFRTWAMRWIASEKGVAVTAGADTEFTDWAALGALLDTWAAGVTPRRG</sequence>
<dbReference type="PANTHER" id="PTHR38030">
    <property type="entry name" value="PROTOPORPHYRINOGEN IX DEHYDROGENASE [MENAQUINONE]"/>
    <property type="match status" value="1"/>
</dbReference>
<dbReference type="InterPro" id="IPR026816">
    <property type="entry name" value="Flavodoxin_dom"/>
</dbReference>
<dbReference type="InterPro" id="IPR052200">
    <property type="entry name" value="Protoporphyrinogen_IX_DH"/>
</dbReference>
<gene>
    <name evidence="2" type="ORF">RGD00_15615</name>
</gene>
<feature type="domain" description="Flavodoxin" evidence="1">
    <location>
        <begin position="4"/>
        <end position="147"/>
    </location>
</feature>
<organism evidence="2 3">
    <name type="scientific">Ruixingdingia sedimenti</name>
    <dbReference type="NCBI Taxonomy" id="3073604"/>
    <lineage>
        <taxon>Bacteria</taxon>
        <taxon>Pseudomonadati</taxon>
        <taxon>Pseudomonadota</taxon>
        <taxon>Alphaproteobacteria</taxon>
        <taxon>Rhodobacterales</taxon>
        <taxon>Paracoccaceae</taxon>
        <taxon>Ruixingdingia</taxon>
    </lineage>
</organism>
<name>A0ABU1FAY2_9RHOB</name>
<dbReference type="Gene3D" id="3.40.50.360">
    <property type="match status" value="1"/>
</dbReference>
<dbReference type="EMBL" id="JAVKPH010000020">
    <property type="protein sequence ID" value="MDR5654041.1"/>
    <property type="molecule type" value="Genomic_DNA"/>
</dbReference>
<dbReference type="InterPro" id="IPR029039">
    <property type="entry name" value="Flavoprotein-like_sf"/>
</dbReference>
<dbReference type="Pfam" id="PF12724">
    <property type="entry name" value="Flavodoxin_5"/>
    <property type="match status" value="1"/>
</dbReference>
<proteinExistence type="predicted"/>